<dbReference type="Pfam" id="PF08275">
    <property type="entry name" value="DNAG_N"/>
    <property type="match status" value="1"/>
</dbReference>
<reference evidence="11" key="1">
    <citation type="submission" date="2024-06" db="EMBL/GenBank/DDBJ databases">
        <title>Diversity, functionality, and evolutionary history of bacterial symbionts in false click beetles (Coleoptera, Throscidae).</title>
        <authorList>
            <person name="Wierz J.C."/>
            <person name="Malm H."/>
            <person name="Kaltenpoth M."/>
            <person name="Engl T."/>
        </authorList>
    </citation>
    <scope>NUCLEOTIDE SEQUENCE</scope>
    <source>
        <strain evidence="11">Tcar</strain>
    </source>
</reference>
<keyword evidence="7" id="KW-0863">Zinc-finger</keyword>
<dbReference type="Gene3D" id="3.90.980.10">
    <property type="entry name" value="DNA primase, catalytic core, N-terminal domain"/>
    <property type="match status" value="1"/>
</dbReference>
<dbReference type="PANTHER" id="PTHR30313">
    <property type="entry name" value="DNA PRIMASE"/>
    <property type="match status" value="1"/>
</dbReference>
<sequence>MISKKKINKIINSISIKDVISEYISLDKVGENYRGFSPFNVEKHPSFMVSEKKKIWKDFSSGKFGNVITFIMYMRNYNFLKSVYYLNDKYHLNLFNNKNHYYNNYKKYCFFFKKKKCIIKKLRDINFISNYYLIKNLNKNKIKLNYLINIRKIPIKLIKKFKIGYCDDNINLFNILNNTYKKKLLLINGFFIKKKKKIINILNNSITFPIHNIKGYILGYGAKKSFGKIKYLNSYTNYNFKKNNILYGLYFSNKYIIKYNYCILTEGYIDLLSLYKINIKNVVSTLGTNLSQNQINILKKITKNIIIIYDGDKAGILATKKIIKILLKNSFNIRIFLLKKKYDIDNYILNKNKNNYKNKFIKKKILKNCVNILSFFKKIYNYNKIKNKRKKSLIIIKILKYINIMDNYIYKYLYLKKMSKIFNINRNILILQFISLNKNNFLNKSLDIKNNIYIDIINYKYNYIKNFYKNNNNIKKKIIKKKNKNYIYKKFYIEKYIINILIIYNIQYYIFNRYKKIYYYIISFLKKKKITFLNKKYSYIYKNIITNNNISFLKKKIIDLYIKKYSNYKAIKKKNIKIFCNIIYLKYKIFKINLKIKKIIILNNNSIKKIILLIKKKIKYKNKINFFYNL</sequence>
<evidence type="ECO:0000256" key="4">
    <source>
        <dbReference type="ARBA" id="ARBA00022695"/>
    </source>
</evidence>
<dbReference type="GO" id="GO:0008270">
    <property type="term" value="F:zinc ion binding"/>
    <property type="evidence" value="ECO:0007669"/>
    <property type="project" value="UniProtKB-KW"/>
</dbReference>
<dbReference type="GO" id="GO:0005737">
    <property type="term" value="C:cytoplasm"/>
    <property type="evidence" value="ECO:0007669"/>
    <property type="project" value="TreeGrafter"/>
</dbReference>
<evidence type="ECO:0000256" key="7">
    <source>
        <dbReference type="ARBA" id="ARBA00022771"/>
    </source>
</evidence>
<evidence type="ECO:0000313" key="11">
    <source>
        <dbReference type="EMBL" id="XBT18759.1"/>
    </source>
</evidence>
<dbReference type="SMART" id="SM00400">
    <property type="entry name" value="ZnF_CHCC"/>
    <property type="match status" value="1"/>
</dbReference>
<evidence type="ECO:0000256" key="6">
    <source>
        <dbReference type="ARBA" id="ARBA00022723"/>
    </source>
</evidence>
<evidence type="ECO:0000256" key="9">
    <source>
        <dbReference type="ARBA" id="ARBA00023163"/>
    </source>
</evidence>
<dbReference type="SMART" id="SM00493">
    <property type="entry name" value="TOPRIM"/>
    <property type="match status" value="1"/>
</dbReference>
<dbReference type="GO" id="GO:0003677">
    <property type="term" value="F:DNA binding"/>
    <property type="evidence" value="ECO:0007669"/>
    <property type="project" value="InterPro"/>
</dbReference>
<keyword evidence="9" id="KW-0804">Transcription</keyword>
<dbReference type="InterPro" id="IPR037068">
    <property type="entry name" value="DNA_primase_core_N_sf"/>
</dbReference>
<name>A0AAU7QSG8_9FLAO</name>
<dbReference type="InterPro" id="IPR034151">
    <property type="entry name" value="TOPRIM_DnaG_bac"/>
</dbReference>
<evidence type="ECO:0000256" key="5">
    <source>
        <dbReference type="ARBA" id="ARBA00022705"/>
    </source>
</evidence>
<dbReference type="InterPro" id="IPR006171">
    <property type="entry name" value="TOPRIM_dom"/>
</dbReference>
<keyword evidence="5" id="KW-0235">DNA replication</keyword>
<dbReference type="InterPro" id="IPR036977">
    <property type="entry name" value="DNA_primase_Znf_CHC2"/>
</dbReference>
<evidence type="ECO:0000256" key="1">
    <source>
        <dbReference type="ARBA" id="ARBA00022478"/>
    </source>
</evidence>
<dbReference type="PROSITE" id="PS50880">
    <property type="entry name" value="TOPRIM"/>
    <property type="match status" value="1"/>
</dbReference>
<dbReference type="Pfam" id="PF13155">
    <property type="entry name" value="Toprim_2"/>
    <property type="match status" value="1"/>
</dbReference>
<dbReference type="PANTHER" id="PTHR30313:SF2">
    <property type="entry name" value="DNA PRIMASE"/>
    <property type="match status" value="1"/>
</dbReference>
<evidence type="ECO:0000256" key="3">
    <source>
        <dbReference type="ARBA" id="ARBA00022679"/>
    </source>
</evidence>
<dbReference type="Gene3D" id="3.40.1360.10">
    <property type="match status" value="1"/>
</dbReference>
<dbReference type="GO" id="GO:0003899">
    <property type="term" value="F:DNA-directed RNA polymerase activity"/>
    <property type="evidence" value="ECO:0007669"/>
    <property type="project" value="InterPro"/>
</dbReference>
<evidence type="ECO:0000256" key="2">
    <source>
        <dbReference type="ARBA" id="ARBA00022515"/>
    </source>
</evidence>
<gene>
    <name evidence="11" type="ORF">ABNO60_00400</name>
</gene>
<dbReference type="CDD" id="cd03364">
    <property type="entry name" value="TOPRIM_DnaG_primases"/>
    <property type="match status" value="1"/>
</dbReference>
<protein>
    <submittedName>
        <fullName evidence="11">CHC2 zinc finger domain-containing protein</fullName>
    </submittedName>
</protein>
<keyword evidence="8" id="KW-0862">Zinc</keyword>
<dbReference type="AlphaFoldDB" id="A0AAU7QSG8"/>
<dbReference type="Pfam" id="PF01807">
    <property type="entry name" value="Zn_ribbon_DnaG"/>
    <property type="match status" value="1"/>
</dbReference>
<dbReference type="EMBL" id="CP157896">
    <property type="protein sequence ID" value="XBT18759.1"/>
    <property type="molecule type" value="Genomic_DNA"/>
</dbReference>
<feature type="domain" description="Toprim" evidence="10">
    <location>
        <begin position="260"/>
        <end position="341"/>
    </location>
</feature>
<dbReference type="SUPFAM" id="SSF57783">
    <property type="entry name" value="Zinc beta-ribbon"/>
    <property type="match status" value="1"/>
</dbReference>
<accession>A0AAU7QSG8</accession>
<proteinExistence type="predicted"/>
<dbReference type="GO" id="GO:0000428">
    <property type="term" value="C:DNA-directed RNA polymerase complex"/>
    <property type="evidence" value="ECO:0007669"/>
    <property type="project" value="UniProtKB-KW"/>
</dbReference>
<dbReference type="InterPro" id="IPR013264">
    <property type="entry name" value="DNAG_N"/>
</dbReference>
<keyword evidence="2" id="KW-0639">Primosome</keyword>
<dbReference type="GO" id="GO:0006269">
    <property type="term" value="P:DNA replication, synthesis of primer"/>
    <property type="evidence" value="ECO:0007669"/>
    <property type="project" value="UniProtKB-KW"/>
</dbReference>
<dbReference type="GO" id="GO:1990077">
    <property type="term" value="C:primosome complex"/>
    <property type="evidence" value="ECO:0007669"/>
    <property type="project" value="UniProtKB-KW"/>
</dbReference>
<dbReference type="InterPro" id="IPR002694">
    <property type="entry name" value="Znf_CHC2"/>
</dbReference>
<keyword evidence="1" id="KW-0240">DNA-directed RNA polymerase</keyword>
<keyword evidence="3" id="KW-0808">Transferase</keyword>
<evidence type="ECO:0000259" key="10">
    <source>
        <dbReference type="PROSITE" id="PS50880"/>
    </source>
</evidence>
<keyword evidence="6" id="KW-0479">Metal-binding</keyword>
<dbReference type="Gene3D" id="3.90.580.10">
    <property type="entry name" value="Zinc finger, CHC2-type domain"/>
    <property type="match status" value="1"/>
</dbReference>
<dbReference type="SUPFAM" id="SSF56731">
    <property type="entry name" value="DNA primase core"/>
    <property type="match status" value="1"/>
</dbReference>
<organism evidence="11">
    <name type="scientific">Candidatus Shikimatogenerans sp. Tcar</name>
    <dbReference type="NCBI Taxonomy" id="3158565"/>
    <lineage>
        <taxon>Bacteria</taxon>
        <taxon>Pseudomonadati</taxon>
        <taxon>Bacteroidota</taxon>
        <taxon>Flavobacteriia</taxon>
        <taxon>Flavobacteriales</taxon>
        <taxon>Candidatus Shikimatogenerans</taxon>
    </lineage>
</organism>
<dbReference type="InterPro" id="IPR050219">
    <property type="entry name" value="DnaG_primase"/>
</dbReference>
<evidence type="ECO:0000256" key="8">
    <source>
        <dbReference type="ARBA" id="ARBA00022833"/>
    </source>
</evidence>
<keyword evidence="4" id="KW-0548">Nucleotidyltransferase</keyword>